<sequence>MVPRSADRLRRVPVSVHQPRSLRCPHGGRRHRQRTQHPADRGNLAGLCPGWGADCGPVGHDGQPDLGDQEDFAGEQAGESGFGAVVLGQVCVRVLRPVPGCGQIGTGLWGSEVLPAAAGIEGDCTTSCET</sequence>
<evidence type="ECO:0000256" key="1">
    <source>
        <dbReference type="SAM" id="MobiDB-lite"/>
    </source>
</evidence>
<organism evidence="2">
    <name type="scientific">Culex pipiens</name>
    <name type="common">House mosquito</name>
    <dbReference type="NCBI Taxonomy" id="7175"/>
    <lineage>
        <taxon>Eukaryota</taxon>
        <taxon>Metazoa</taxon>
        <taxon>Ecdysozoa</taxon>
        <taxon>Arthropoda</taxon>
        <taxon>Hexapoda</taxon>
        <taxon>Insecta</taxon>
        <taxon>Pterygota</taxon>
        <taxon>Neoptera</taxon>
        <taxon>Endopterygota</taxon>
        <taxon>Diptera</taxon>
        <taxon>Nematocera</taxon>
        <taxon>Culicoidea</taxon>
        <taxon>Culicidae</taxon>
        <taxon>Culicinae</taxon>
        <taxon>Culicini</taxon>
        <taxon>Culex</taxon>
        <taxon>Culex</taxon>
    </lineage>
</organism>
<feature type="region of interest" description="Disordered" evidence="1">
    <location>
        <begin position="1"/>
        <end position="43"/>
    </location>
</feature>
<evidence type="ECO:0000313" key="2">
    <source>
        <dbReference type="EMBL" id="CAG6478696.1"/>
    </source>
</evidence>
<proteinExistence type="predicted"/>
<dbReference type="EMBL" id="HBUE01083649">
    <property type="protein sequence ID" value="CAG6478696.1"/>
    <property type="molecule type" value="Transcribed_RNA"/>
</dbReference>
<dbReference type="AlphaFoldDB" id="A0A8D8BN19"/>
<protein>
    <submittedName>
        <fullName evidence="2">(northern house mosquito) hypothetical protein</fullName>
    </submittedName>
</protein>
<feature type="compositionally biased region" description="Basic and acidic residues" evidence="1">
    <location>
        <begin position="1"/>
        <end position="10"/>
    </location>
</feature>
<name>A0A8D8BN19_CULPI</name>
<dbReference type="EMBL" id="HBUE01083648">
    <property type="protein sequence ID" value="CAG6478694.1"/>
    <property type="molecule type" value="Transcribed_RNA"/>
</dbReference>
<accession>A0A8D8BN19</accession>
<feature type="compositionally biased region" description="Basic residues" evidence="1">
    <location>
        <begin position="26"/>
        <end position="35"/>
    </location>
</feature>
<reference evidence="2" key="1">
    <citation type="submission" date="2021-05" db="EMBL/GenBank/DDBJ databases">
        <authorList>
            <person name="Alioto T."/>
            <person name="Alioto T."/>
            <person name="Gomez Garrido J."/>
        </authorList>
    </citation>
    <scope>NUCLEOTIDE SEQUENCE</scope>
</reference>